<name>A0A971M2D7_9BACT</name>
<keyword evidence="4" id="KW-0028">Amino-acid biosynthesis</keyword>
<dbReference type="InterPro" id="IPR015424">
    <property type="entry name" value="PyrdxlP-dep_Trfase"/>
</dbReference>
<evidence type="ECO:0000256" key="3">
    <source>
        <dbReference type="ARBA" id="ARBA00012224"/>
    </source>
</evidence>
<dbReference type="PIRSF" id="PIRSF001434">
    <property type="entry name" value="CGS"/>
    <property type="match status" value="1"/>
</dbReference>
<dbReference type="GO" id="GO:0047804">
    <property type="term" value="F:cysteine-S-conjugate beta-lyase activity"/>
    <property type="evidence" value="ECO:0007669"/>
    <property type="project" value="UniProtKB-EC"/>
</dbReference>
<dbReference type="PANTHER" id="PTHR11808">
    <property type="entry name" value="TRANS-SULFURATION ENZYME FAMILY MEMBER"/>
    <property type="match status" value="1"/>
</dbReference>
<keyword evidence="5 8" id="KW-0663">Pyridoxal phosphate</keyword>
<dbReference type="GO" id="GO:0005737">
    <property type="term" value="C:cytoplasm"/>
    <property type="evidence" value="ECO:0007669"/>
    <property type="project" value="TreeGrafter"/>
</dbReference>
<dbReference type="EMBL" id="JAAYEE010000040">
    <property type="protein sequence ID" value="NLW34341.1"/>
    <property type="molecule type" value="Genomic_DNA"/>
</dbReference>
<dbReference type="SUPFAM" id="SSF53383">
    <property type="entry name" value="PLP-dependent transferases"/>
    <property type="match status" value="1"/>
</dbReference>
<dbReference type="FunFam" id="3.90.1150.10:FF:000033">
    <property type="entry name" value="Cystathionine gamma-synthase"/>
    <property type="match status" value="1"/>
</dbReference>
<dbReference type="InterPro" id="IPR000277">
    <property type="entry name" value="Cys/Met-Metab_PyrdxlP-dep_enz"/>
</dbReference>
<dbReference type="Proteomes" id="UP000777265">
    <property type="component" value="Unassembled WGS sequence"/>
</dbReference>
<evidence type="ECO:0000256" key="7">
    <source>
        <dbReference type="ARBA" id="ARBA00023239"/>
    </source>
</evidence>
<evidence type="ECO:0000313" key="11">
    <source>
        <dbReference type="Proteomes" id="UP000777265"/>
    </source>
</evidence>
<evidence type="ECO:0000256" key="6">
    <source>
        <dbReference type="ARBA" id="ARBA00023167"/>
    </source>
</evidence>
<reference evidence="10" key="2">
    <citation type="submission" date="2020-01" db="EMBL/GenBank/DDBJ databases">
        <authorList>
            <person name="Campanaro S."/>
        </authorList>
    </citation>
    <scope>NUCLEOTIDE SEQUENCE</scope>
    <source>
        <strain evidence="10">AS06rmzACSIP_7</strain>
    </source>
</reference>
<evidence type="ECO:0000256" key="9">
    <source>
        <dbReference type="RuleBase" id="RU362118"/>
    </source>
</evidence>
<organism evidence="10 11">
    <name type="scientific">Syntrophorhabdus aromaticivorans</name>
    <dbReference type="NCBI Taxonomy" id="328301"/>
    <lineage>
        <taxon>Bacteria</taxon>
        <taxon>Pseudomonadati</taxon>
        <taxon>Thermodesulfobacteriota</taxon>
        <taxon>Syntrophorhabdia</taxon>
        <taxon>Syntrophorhabdales</taxon>
        <taxon>Syntrophorhabdaceae</taxon>
        <taxon>Syntrophorhabdus</taxon>
    </lineage>
</organism>
<dbReference type="GO" id="GO:0008483">
    <property type="term" value="F:transaminase activity"/>
    <property type="evidence" value="ECO:0007669"/>
    <property type="project" value="UniProtKB-KW"/>
</dbReference>
<dbReference type="CDD" id="cd00614">
    <property type="entry name" value="CGS_like"/>
    <property type="match status" value="1"/>
</dbReference>
<dbReference type="GO" id="GO:0009086">
    <property type="term" value="P:methionine biosynthetic process"/>
    <property type="evidence" value="ECO:0007669"/>
    <property type="project" value="UniProtKB-KW"/>
</dbReference>
<evidence type="ECO:0000256" key="8">
    <source>
        <dbReference type="PIRSR" id="PIRSR001434-2"/>
    </source>
</evidence>
<dbReference type="Pfam" id="PF01053">
    <property type="entry name" value="Cys_Met_Meta_PP"/>
    <property type="match status" value="1"/>
</dbReference>
<gene>
    <name evidence="10" type="ORF">GXY80_02510</name>
</gene>
<keyword evidence="7" id="KW-0456">Lyase</keyword>
<comment type="caution">
    <text evidence="10">The sequence shown here is derived from an EMBL/GenBank/DDBJ whole genome shotgun (WGS) entry which is preliminary data.</text>
</comment>
<accession>A0A971M2D7</accession>
<dbReference type="EC" id="4.4.1.13" evidence="3"/>
<keyword evidence="10" id="KW-0808">Transferase</keyword>
<dbReference type="GO" id="GO:0030170">
    <property type="term" value="F:pyridoxal phosphate binding"/>
    <property type="evidence" value="ECO:0007669"/>
    <property type="project" value="InterPro"/>
</dbReference>
<dbReference type="Gene3D" id="3.90.1150.10">
    <property type="entry name" value="Aspartate Aminotransferase, domain 1"/>
    <property type="match status" value="1"/>
</dbReference>
<keyword evidence="6" id="KW-0486">Methionine biosynthesis</keyword>
<evidence type="ECO:0000313" key="10">
    <source>
        <dbReference type="EMBL" id="NLW34341.1"/>
    </source>
</evidence>
<evidence type="ECO:0000256" key="5">
    <source>
        <dbReference type="ARBA" id="ARBA00022898"/>
    </source>
</evidence>
<dbReference type="InterPro" id="IPR015421">
    <property type="entry name" value="PyrdxlP-dep_Trfase_major"/>
</dbReference>
<dbReference type="InterPro" id="IPR015422">
    <property type="entry name" value="PyrdxlP-dep_Trfase_small"/>
</dbReference>
<comment type="cofactor">
    <cofactor evidence="1 9">
        <name>pyridoxal 5'-phosphate</name>
        <dbReference type="ChEBI" id="CHEBI:597326"/>
    </cofactor>
</comment>
<dbReference type="InterPro" id="IPR054542">
    <property type="entry name" value="Cys_met_metab_PP"/>
</dbReference>
<evidence type="ECO:0000256" key="2">
    <source>
        <dbReference type="ARBA" id="ARBA00009077"/>
    </source>
</evidence>
<dbReference type="PANTHER" id="PTHR11808:SF50">
    <property type="entry name" value="CYSTATHIONINE BETA-LYASE"/>
    <property type="match status" value="1"/>
</dbReference>
<keyword evidence="10" id="KW-0032">Aminotransferase</keyword>
<dbReference type="GO" id="GO:0019346">
    <property type="term" value="P:transsulfuration"/>
    <property type="evidence" value="ECO:0007669"/>
    <property type="project" value="InterPro"/>
</dbReference>
<reference evidence="10" key="1">
    <citation type="journal article" date="2020" name="Biotechnol. Biofuels">
        <title>New insights from the biogas microbiome by comprehensive genome-resolved metagenomics of nearly 1600 species originating from multiple anaerobic digesters.</title>
        <authorList>
            <person name="Campanaro S."/>
            <person name="Treu L."/>
            <person name="Rodriguez-R L.M."/>
            <person name="Kovalovszki A."/>
            <person name="Ziels R.M."/>
            <person name="Maus I."/>
            <person name="Zhu X."/>
            <person name="Kougias P.G."/>
            <person name="Basile A."/>
            <person name="Luo G."/>
            <person name="Schluter A."/>
            <person name="Konstantinidis K.T."/>
            <person name="Angelidaki I."/>
        </authorList>
    </citation>
    <scope>NUCLEOTIDE SEQUENCE</scope>
    <source>
        <strain evidence="10">AS06rmzACSIP_7</strain>
    </source>
</reference>
<evidence type="ECO:0000256" key="1">
    <source>
        <dbReference type="ARBA" id="ARBA00001933"/>
    </source>
</evidence>
<dbReference type="AlphaFoldDB" id="A0A971M2D7"/>
<dbReference type="Gene3D" id="3.40.640.10">
    <property type="entry name" value="Type I PLP-dependent aspartate aminotransferase-like (Major domain)"/>
    <property type="match status" value="1"/>
</dbReference>
<comment type="similarity">
    <text evidence="2 9">Belongs to the trans-sulfuration enzymes family.</text>
</comment>
<dbReference type="FunFam" id="3.40.640.10:FF:000009">
    <property type="entry name" value="Cystathionine gamma-synthase homolog"/>
    <property type="match status" value="1"/>
</dbReference>
<dbReference type="PROSITE" id="PS00868">
    <property type="entry name" value="CYS_MET_METAB_PP"/>
    <property type="match status" value="1"/>
</dbReference>
<evidence type="ECO:0000256" key="4">
    <source>
        <dbReference type="ARBA" id="ARBA00022605"/>
    </source>
</evidence>
<feature type="modified residue" description="N6-(pyridoxal phosphate)lysine" evidence="8">
    <location>
        <position position="195"/>
    </location>
</feature>
<sequence length="381" mass="41834">MKYSTKIIHTGRDKDPYTGAASIPIYQVSTFVQDDDSLIKDYRYSRASNPTREALEHTIAVMENGSMGFAFSSGMAATSSVLLLLKPGDHIIAPADVYGGTYRVLTTIFQRWGLKHTFVDMTDIDEIERALRPDTRAIFVETPSNPLLKITDLRAVVGIARDRGILTIIDNTFMTPFLQRPLEFGFDIVVHSATKFIGGHSDVIAGLAVTRSKELGNDLRDAQISFGAVLGPQDSWLLLRGIKTLGVRMEAQQKTAESLALWLKERKEVKHVFYPALEGHPGRDTHLGQAGGGGAVLSFELAGGQFVRDFMAELKLCLFAVSLGGVESILSYPSMMSHAAIPEKERLARGITDGLVRLSVGLEDREDLQADIEQALAKARR</sequence>
<proteinExistence type="inferred from homology"/>
<protein>
    <recommendedName>
        <fullName evidence="3">cysteine-S-conjugate beta-lyase</fullName>
        <ecNumber evidence="3">4.4.1.13</ecNumber>
    </recommendedName>
</protein>